<evidence type="ECO:0000313" key="9">
    <source>
        <dbReference type="Proteomes" id="UP000330809"/>
    </source>
</evidence>
<evidence type="ECO:0000256" key="1">
    <source>
        <dbReference type="ARBA" id="ARBA00022491"/>
    </source>
</evidence>
<evidence type="ECO:0000313" key="7">
    <source>
        <dbReference type="EMBL" id="MDA7020573.1"/>
    </source>
</evidence>
<dbReference type="GO" id="GO:0000976">
    <property type="term" value="F:transcription cis-regulatory region binding"/>
    <property type="evidence" value="ECO:0007669"/>
    <property type="project" value="TreeGrafter"/>
</dbReference>
<dbReference type="InterPro" id="IPR013572">
    <property type="entry name" value="Tscrpt_reg_MAATS_C"/>
</dbReference>
<keyword evidence="4" id="KW-0804">Transcription</keyword>
<dbReference type="Proteomes" id="UP001212337">
    <property type="component" value="Unassembled WGS sequence"/>
</dbReference>
<dbReference type="Pfam" id="PF08361">
    <property type="entry name" value="TetR_C_2"/>
    <property type="match status" value="1"/>
</dbReference>
<reference evidence="8 9" key="1">
    <citation type="submission" date="2019-02" db="EMBL/GenBank/DDBJ databases">
        <authorList>
            <consortium name="Pathogen Informatics"/>
        </authorList>
    </citation>
    <scope>NUCLEOTIDE SEQUENCE [LARGE SCALE GENOMIC DNA]</scope>
    <source>
        <strain evidence="8 9">3012STDY7103891</strain>
    </source>
</reference>
<dbReference type="Proteomes" id="UP000330809">
    <property type="component" value="Unassembled WGS sequence"/>
</dbReference>
<feature type="DNA-binding region" description="H-T-H motif" evidence="5">
    <location>
        <begin position="33"/>
        <end position="52"/>
    </location>
</feature>
<dbReference type="EMBL" id="CAACYJ010000040">
    <property type="protein sequence ID" value="VFB21294.1"/>
    <property type="molecule type" value="Genomic_DNA"/>
</dbReference>
<dbReference type="InterPro" id="IPR023772">
    <property type="entry name" value="DNA-bd_HTH_TetR-type_CS"/>
</dbReference>
<evidence type="ECO:0000256" key="2">
    <source>
        <dbReference type="ARBA" id="ARBA00023015"/>
    </source>
</evidence>
<dbReference type="PRINTS" id="PR00455">
    <property type="entry name" value="HTHTETR"/>
</dbReference>
<evidence type="ECO:0000259" key="6">
    <source>
        <dbReference type="PROSITE" id="PS50977"/>
    </source>
</evidence>
<dbReference type="GO" id="GO:0045892">
    <property type="term" value="P:negative regulation of DNA-templated transcription"/>
    <property type="evidence" value="ECO:0007669"/>
    <property type="project" value="UniProtKB-ARBA"/>
</dbReference>
<sequence>MVRRTKEEALETRSKILEAAEQAFYERGVARTTLADIATLAGVTRGAIYWHFSNKAELVQAMLDSLNEPLDEMARASESENEVDPLGCMRQLLIHLFRQVAIDPKTRRINEILFHKCEFTDEMCDLRAQRQMAMLDCNSRIELALSNAIHRQQLPENLDVRRAAICLHAYIDGILGQWLLVPDSFDLYTHAQSWVDTGLDMLRTSPALRNSGNIREGV</sequence>
<dbReference type="SUPFAM" id="SSF48498">
    <property type="entry name" value="Tetracyclin repressor-like, C-terminal domain"/>
    <property type="match status" value="1"/>
</dbReference>
<keyword evidence="2" id="KW-0805">Transcription regulation</keyword>
<name>A0A266ZYL6_PSEFR</name>
<dbReference type="Gene3D" id="1.10.357.10">
    <property type="entry name" value="Tetracycline Repressor, domain 2"/>
    <property type="match status" value="1"/>
</dbReference>
<protein>
    <submittedName>
        <fullName evidence="8">TetR family transcriptional regulator</fullName>
    </submittedName>
</protein>
<proteinExistence type="predicted"/>
<dbReference type="GO" id="GO:0003700">
    <property type="term" value="F:DNA-binding transcription factor activity"/>
    <property type="evidence" value="ECO:0007669"/>
    <property type="project" value="UniProtKB-ARBA"/>
</dbReference>
<dbReference type="InterPro" id="IPR036271">
    <property type="entry name" value="Tet_transcr_reg_TetR-rel_C_sf"/>
</dbReference>
<dbReference type="EMBL" id="JAQJVI010000002">
    <property type="protein sequence ID" value="MDA7020573.1"/>
    <property type="molecule type" value="Genomic_DNA"/>
</dbReference>
<dbReference type="AlphaFoldDB" id="A0A266ZYL6"/>
<dbReference type="InterPro" id="IPR050109">
    <property type="entry name" value="HTH-type_TetR-like_transc_reg"/>
</dbReference>
<evidence type="ECO:0000313" key="10">
    <source>
        <dbReference type="Proteomes" id="UP001212337"/>
    </source>
</evidence>
<dbReference type="RefSeq" id="WP_095003031.1">
    <property type="nucleotide sequence ID" value="NZ_CAACYJ010000040.1"/>
</dbReference>
<dbReference type="PANTHER" id="PTHR30055:SF240">
    <property type="entry name" value="HTH-TYPE TRANSCRIPTIONAL REGULATOR ACRR"/>
    <property type="match status" value="1"/>
</dbReference>
<keyword evidence="1" id="KW-0678">Repressor</keyword>
<evidence type="ECO:0000256" key="4">
    <source>
        <dbReference type="ARBA" id="ARBA00023163"/>
    </source>
</evidence>
<dbReference type="PANTHER" id="PTHR30055">
    <property type="entry name" value="HTH-TYPE TRANSCRIPTIONAL REGULATOR RUTR"/>
    <property type="match status" value="1"/>
</dbReference>
<dbReference type="SUPFAM" id="SSF46689">
    <property type="entry name" value="Homeodomain-like"/>
    <property type="match status" value="1"/>
</dbReference>
<keyword evidence="10" id="KW-1185">Reference proteome</keyword>
<evidence type="ECO:0000256" key="3">
    <source>
        <dbReference type="ARBA" id="ARBA00023125"/>
    </source>
</evidence>
<accession>A0A266ZYL6</accession>
<dbReference type="PROSITE" id="PS50977">
    <property type="entry name" value="HTH_TETR_2"/>
    <property type="match status" value="1"/>
</dbReference>
<dbReference type="FunFam" id="1.10.357.10:FF:000003">
    <property type="entry name" value="HTH-type transcriptional regulator AcrR"/>
    <property type="match status" value="1"/>
</dbReference>
<evidence type="ECO:0000256" key="5">
    <source>
        <dbReference type="PROSITE-ProRule" id="PRU00335"/>
    </source>
</evidence>
<feature type="domain" description="HTH tetR-type" evidence="6">
    <location>
        <begin position="10"/>
        <end position="70"/>
    </location>
</feature>
<dbReference type="PROSITE" id="PS01081">
    <property type="entry name" value="HTH_TETR_1"/>
    <property type="match status" value="1"/>
</dbReference>
<dbReference type="InterPro" id="IPR009057">
    <property type="entry name" value="Homeodomain-like_sf"/>
</dbReference>
<reference evidence="7 10" key="2">
    <citation type="submission" date="2023-01" db="EMBL/GenBank/DDBJ databases">
        <title>Effects of deletion of Siderophore biosynthase gene in Pseudomonas fragi on quorum sensing and spoliage ability.</title>
        <authorList>
            <person name="Cui F."/>
            <person name="Wang D."/>
            <person name="Liu J."/>
            <person name="Wang Q."/>
            <person name="Li T."/>
            <person name="Li J."/>
        </authorList>
    </citation>
    <scope>NUCLEOTIDE SEQUENCE [LARGE SCALE GENOMIC DNA]</scope>
    <source>
        <strain evidence="7 10">MS-10</strain>
    </source>
</reference>
<dbReference type="Pfam" id="PF00440">
    <property type="entry name" value="TetR_N"/>
    <property type="match status" value="1"/>
</dbReference>
<evidence type="ECO:0000313" key="8">
    <source>
        <dbReference type="EMBL" id="VFB21294.1"/>
    </source>
</evidence>
<gene>
    <name evidence="8" type="primary">ttgR</name>
    <name evidence="8" type="ORF">NCTC10754_03938</name>
    <name evidence="7" type="ORF">PI499_01590</name>
</gene>
<organism evidence="8 9">
    <name type="scientific">Pseudomonas fragi</name>
    <dbReference type="NCBI Taxonomy" id="296"/>
    <lineage>
        <taxon>Bacteria</taxon>
        <taxon>Pseudomonadati</taxon>
        <taxon>Pseudomonadota</taxon>
        <taxon>Gammaproteobacteria</taxon>
        <taxon>Pseudomonadales</taxon>
        <taxon>Pseudomonadaceae</taxon>
        <taxon>Pseudomonas</taxon>
    </lineage>
</organism>
<dbReference type="InterPro" id="IPR001647">
    <property type="entry name" value="HTH_TetR"/>
</dbReference>
<dbReference type="GeneID" id="89543485"/>
<keyword evidence="3 5" id="KW-0238">DNA-binding</keyword>